<dbReference type="EMBL" id="JACHKY010000003">
    <property type="protein sequence ID" value="MBB4798405.1"/>
    <property type="molecule type" value="Genomic_DNA"/>
</dbReference>
<accession>A0A7W7IQX6</accession>
<dbReference type="AlphaFoldDB" id="A0A7W7IQX6"/>
<feature type="region of interest" description="Disordered" evidence="1">
    <location>
        <begin position="116"/>
        <end position="140"/>
    </location>
</feature>
<gene>
    <name evidence="3" type="ORF">HNP32_002149</name>
</gene>
<keyword evidence="2" id="KW-0472">Membrane</keyword>
<evidence type="ECO:0000313" key="4">
    <source>
        <dbReference type="Proteomes" id="UP000539957"/>
    </source>
</evidence>
<keyword evidence="4" id="KW-1185">Reference proteome</keyword>
<name>A0A7W7IQX6_9CAUL</name>
<evidence type="ECO:0000256" key="2">
    <source>
        <dbReference type="SAM" id="Phobius"/>
    </source>
</evidence>
<proteinExistence type="predicted"/>
<dbReference type="Proteomes" id="UP000539957">
    <property type="component" value="Unassembled WGS sequence"/>
</dbReference>
<organism evidence="3 4">
    <name type="scientific">Brevundimonas bullata</name>
    <dbReference type="NCBI Taxonomy" id="13160"/>
    <lineage>
        <taxon>Bacteria</taxon>
        <taxon>Pseudomonadati</taxon>
        <taxon>Pseudomonadota</taxon>
        <taxon>Alphaproteobacteria</taxon>
        <taxon>Caulobacterales</taxon>
        <taxon>Caulobacteraceae</taxon>
        <taxon>Brevundimonas</taxon>
    </lineage>
</organism>
<feature type="transmembrane region" description="Helical" evidence="2">
    <location>
        <begin position="44"/>
        <end position="64"/>
    </location>
</feature>
<evidence type="ECO:0000256" key="1">
    <source>
        <dbReference type="SAM" id="MobiDB-lite"/>
    </source>
</evidence>
<sequence length="202" mass="20197">MSVTYTDQVRPAAARPAARIDGEAYVPVYARSGARKSNKPVKTWMILAPLGVLLVGGAAAAMLMQPAEPEVEEAAPFAPLAAQLAASETAPLNAASIPMETPADLTTATPIPPAAAAPVERRATPTSADPAPAQARAARVAPRAAAPAPVVEAPVAPTGPQPYLSVAPQTIAPQAVAPMTQAPAAPVTSSAAPASIVITPTT</sequence>
<protein>
    <submittedName>
        <fullName evidence="3">Uncharacterized protein</fullName>
    </submittedName>
</protein>
<keyword evidence="2" id="KW-0812">Transmembrane</keyword>
<reference evidence="3 4" key="1">
    <citation type="submission" date="2020-08" db="EMBL/GenBank/DDBJ databases">
        <title>Functional genomics of gut bacteria from endangered species of beetles.</title>
        <authorList>
            <person name="Carlos-Shanley C."/>
        </authorList>
    </citation>
    <scope>NUCLEOTIDE SEQUENCE [LARGE SCALE GENOMIC DNA]</scope>
    <source>
        <strain evidence="3 4">S00123</strain>
    </source>
</reference>
<evidence type="ECO:0000313" key="3">
    <source>
        <dbReference type="EMBL" id="MBB4798405.1"/>
    </source>
</evidence>
<keyword evidence="2" id="KW-1133">Transmembrane helix</keyword>
<comment type="caution">
    <text evidence="3">The sequence shown here is derived from an EMBL/GenBank/DDBJ whole genome shotgun (WGS) entry which is preliminary data.</text>
</comment>
<dbReference type="RefSeq" id="WP_184269832.1">
    <property type="nucleotide sequence ID" value="NZ_JACHKY010000003.1"/>
</dbReference>